<gene>
    <name evidence="1" type="ORF">EDM57_06865</name>
</gene>
<name>A0A3M8B542_9BACL</name>
<dbReference type="OrthoDB" id="2019742at2"/>
<accession>A0A3M8B542</accession>
<evidence type="ECO:0000313" key="1">
    <source>
        <dbReference type="EMBL" id="RNB58440.1"/>
    </source>
</evidence>
<evidence type="ECO:0008006" key="3">
    <source>
        <dbReference type="Google" id="ProtNLM"/>
    </source>
</evidence>
<dbReference type="EMBL" id="RHHS01000017">
    <property type="protein sequence ID" value="RNB58440.1"/>
    <property type="molecule type" value="Genomic_DNA"/>
</dbReference>
<sequence length="346" mass="40525">MEKPSLWWNYMSGAARYLQDTVAATSDYRVLLIEEPPYKEDFFHLLKERLLQRDSSQQIEQMQADEWARDLDVGEALMNDYAHQVEYHPMDGTRPEYMAKNNLLSGRVLIVRETNRRTEWIDCAIEYAKFSSQQNGLLILTYSAARPLATARKGMKLLQWGEYVAHYDMQLFASYCIAEKPGLTLGIRNYITQLASRMADTDPELCSMLAVEETVDDAFGLLRKLADRYGTARNLVENPQKVTSIIWEAQIHLVFPIIEEMRRRFIERYRSALQGVLPQRDNFEKLLQSPEDMELRHMWYFYFKANGFLSSDDERCFHMLYEARNQLAHLDTLDREMIGEIVSLQV</sequence>
<dbReference type="Proteomes" id="UP000268829">
    <property type="component" value="Unassembled WGS sequence"/>
</dbReference>
<organism evidence="1 2">
    <name type="scientific">Brevibacillus gelatini</name>
    <dbReference type="NCBI Taxonomy" id="1655277"/>
    <lineage>
        <taxon>Bacteria</taxon>
        <taxon>Bacillati</taxon>
        <taxon>Bacillota</taxon>
        <taxon>Bacilli</taxon>
        <taxon>Bacillales</taxon>
        <taxon>Paenibacillaceae</taxon>
        <taxon>Brevibacillus</taxon>
    </lineage>
</organism>
<proteinExistence type="predicted"/>
<dbReference type="RefSeq" id="WP_122904017.1">
    <property type="nucleotide sequence ID" value="NZ_RHHS01000017.1"/>
</dbReference>
<dbReference type="AlphaFoldDB" id="A0A3M8B542"/>
<comment type="caution">
    <text evidence="1">The sequence shown here is derived from an EMBL/GenBank/DDBJ whole genome shotgun (WGS) entry which is preliminary data.</text>
</comment>
<protein>
    <recommendedName>
        <fullName evidence="3">Swt1-like HEPN domain-containing protein</fullName>
    </recommendedName>
</protein>
<keyword evidence="2" id="KW-1185">Reference proteome</keyword>
<evidence type="ECO:0000313" key="2">
    <source>
        <dbReference type="Proteomes" id="UP000268829"/>
    </source>
</evidence>
<reference evidence="1 2" key="1">
    <citation type="submission" date="2018-10" db="EMBL/GenBank/DDBJ databases">
        <title>Phylogenomics of Brevibacillus.</title>
        <authorList>
            <person name="Dunlap C."/>
        </authorList>
    </citation>
    <scope>NUCLEOTIDE SEQUENCE [LARGE SCALE GENOMIC DNA]</scope>
    <source>
        <strain evidence="1 2">DSM 100115</strain>
    </source>
</reference>